<feature type="transmembrane region" description="Helical" evidence="1">
    <location>
        <begin position="49"/>
        <end position="67"/>
    </location>
</feature>
<dbReference type="AlphaFoldDB" id="A0A923NIT5"/>
<gene>
    <name evidence="2" type="ORF">H9L42_08390</name>
</gene>
<name>A0A923NIT5_9FIRM</name>
<comment type="caution">
    <text evidence="2">The sequence shown here is derived from an EMBL/GenBank/DDBJ whole genome shotgun (WGS) entry which is preliminary data.</text>
</comment>
<dbReference type="EMBL" id="JACRYT010000007">
    <property type="protein sequence ID" value="MBC6679846.1"/>
    <property type="molecule type" value="Genomic_DNA"/>
</dbReference>
<keyword evidence="3" id="KW-1185">Reference proteome</keyword>
<feature type="transmembrane region" description="Helical" evidence="1">
    <location>
        <begin position="177"/>
        <end position="210"/>
    </location>
</feature>
<protein>
    <submittedName>
        <fullName evidence="2">Uncharacterized protein</fullName>
    </submittedName>
</protein>
<dbReference type="Proteomes" id="UP000602647">
    <property type="component" value="Unassembled WGS sequence"/>
</dbReference>
<reference evidence="2" key="1">
    <citation type="submission" date="2020-08" db="EMBL/GenBank/DDBJ databases">
        <title>Genome public.</title>
        <authorList>
            <person name="Liu C."/>
            <person name="Sun Q."/>
        </authorList>
    </citation>
    <scope>NUCLEOTIDE SEQUENCE</scope>
    <source>
        <strain evidence="2">BX12</strain>
    </source>
</reference>
<proteinExistence type="predicted"/>
<feature type="transmembrane region" description="Helical" evidence="1">
    <location>
        <begin position="151"/>
        <end position="171"/>
    </location>
</feature>
<dbReference type="RefSeq" id="WP_187302948.1">
    <property type="nucleotide sequence ID" value="NZ_JACRYT010000007.1"/>
</dbReference>
<keyword evidence="1" id="KW-0812">Transmembrane</keyword>
<feature type="transmembrane region" description="Helical" evidence="1">
    <location>
        <begin position="15"/>
        <end position="37"/>
    </location>
</feature>
<keyword evidence="1" id="KW-1133">Transmembrane helix</keyword>
<feature type="transmembrane region" description="Helical" evidence="1">
    <location>
        <begin position="116"/>
        <end position="139"/>
    </location>
</feature>
<evidence type="ECO:0000313" key="2">
    <source>
        <dbReference type="EMBL" id="MBC6679846.1"/>
    </source>
</evidence>
<evidence type="ECO:0000256" key="1">
    <source>
        <dbReference type="SAM" id="Phobius"/>
    </source>
</evidence>
<sequence length="227" mass="24911">MNNNLSFNELWRKKVTRIGTIMIPVVMVSMFLPVIYLKLRYGVFPDWSIALSSWATIAAAFGAYYFIEPLSYYPILGLTGTYMSMTAGSISDVRVPAASVAQESVGVPYGSDRGSVVSTIGIAGSLFTTLTVVFITAVFGTSIIGLFPEKLLSAVQSYTVPAVFAAVYVQFCRFEPRLSFIILITTVIYLLLAHIYGLMMITAVIIPVLLSRLLYKKGFFGKQDSDS</sequence>
<evidence type="ECO:0000313" key="3">
    <source>
        <dbReference type="Proteomes" id="UP000602647"/>
    </source>
</evidence>
<keyword evidence="1" id="KW-0472">Membrane</keyword>
<accession>A0A923NIT5</accession>
<organism evidence="2 3">
    <name type="scientific">Zhenpiania hominis</name>
    <dbReference type="NCBI Taxonomy" id="2763644"/>
    <lineage>
        <taxon>Bacteria</taxon>
        <taxon>Bacillati</taxon>
        <taxon>Bacillota</taxon>
        <taxon>Clostridia</taxon>
        <taxon>Peptostreptococcales</taxon>
        <taxon>Anaerovoracaceae</taxon>
        <taxon>Zhenpiania</taxon>
    </lineage>
</organism>